<dbReference type="InParanoid" id="D2VIY3"/>
<gene>
    <name evidence="2" type="ORF">NAEGRDRAFT_80126</name>
</gene>
<evidence type="ECO:0000313" key="2">
    <source>
        <dbReference type="EMBL" id="EFC43182.1"/>
    </source>
</evidence>
<dbReference type="KEGG" id="ngr:NAEGRDRAFT_80126"/>
<dbReference type="SMART" id="SM00256">
    <property type="entry name" value="FBOX"/>
    <property type="match status" value="1"/>
</dbReference>
<dbReference type="RefSeq" id="XP_002675926.1">
    <property type="nucleotide sequence ID" value="XM_002675880.1"/>
</dbReference>
<reference evidence="2 3" key="1">
    <citation type="journal article" date="2010" name="Cell">
        <title>The genome of Naegleria gruberi illuminates early eukaryotic versatility.</title>
        <authorList>
            <person name="Fritz-Laylin L.K."/>
            <person name="Prochnik S.E."/>
            <person name="Ginger M.L."/>
            <person name="Dacks J.B."/>
            <person name="Carpenter M.L."/>
            <person name="Field M.C."/>
            <person name="Kuo A."/>
            <person name="Paredez A."/>
            <person name="Chapman J."/>
            <person name="Pham J."/>
            <person name="Shu S."/>
            <person name="Neupane R."/>
            <person name="Cipriano M."/>
            <person name="Mancuso J."/>
            <person name="Tu H."/>
            <person name="Salamov A."/>
            <person name="Lindquist E."/>
            <person name="Shapiro H."/>
            <person name="Lucas S."/>
            <person name="Grigoriev I.V."/>
            <person name="Cande W.Z."/>
            <person name="Fulton C."/>
            <person name="Rokhsar D.S."/>
            <person name="Dawson S.C."/>
        </authorList>
    </citation>
    <scope>NUCLEOTIDE SEQUENCE [LARGE SCALE GENOMIC DNA]</scope>
    <source>
        <strain evidence="2 3">NEG-M</strain>
    </source>
</reference>
<protein>
    <recommendedName>
        <fullName evidence="1">F-box domain-containing protein</fullName>
    </recommendedName>
</protein>
<organism evidence="3">
    <name type="scientific">Naegleria gruberi</name>
    <name type="common">Amoeba</name>
    <dbReference type="NCBI Taxonomy" id="5762"/>
    <lineage>
        <taxon>Eukaryota</taxon>
        <taxon>Discoba</taxon>
        <taxon>Heterolobosea</taxon>
        <taxon>Tetramitia</taxon>
        <taxon>Eutetramitia</taxon>
        <taxon>Vahlkampfiidae</taxon>
        <taxon>Naegleria</taxon>
    </lineage>
</organism>
<dbReference type="PROSITE" id="PS50181">
    <property type="entry name" value="FBOX"/>
    <property type="match status" value="1"/>
</dbReference>
<evidence type="ECO:0000259" key="1">
    <source>
        <dbReference type="PROSITE" id="PS50181"/>
    </source>
</evidence>
<evidence type="ECO:0000313" key="3">
    <source>
        <dbReference type="Proteomes" id="UP000006671"/>
    </source>
</evidence>
<dbReference type="Pfam" id="PF00646">
    <property type="entry name" value="F-box"/>
    <property type="match status" value="1"/>
</dbReference>
<dbReference type="GeneID" id="8853166"/>
<dbReference type="AlphaFoldDB" id="D2VIY3"/>
<accession>D2VIY3</accession>
<feature type="domain" description="F-box" evidence="1">
    <location>
        <begin position="18"/>
        <end position="63"/>
    </location>
</feature>
<dbReference type="Gene3D" id="3.80.10.10">
    <property type="entry name" value="Ribonuclease Inhibitor"/>
    <property type="match status" value="1"/>
</dbReference>
<dbReference type="OrthoDB" id="10367936at2759"/>
<dbReference type="EMBL" id="GG738875">
    <property type="protein sequence ID" value="EFC43182.1"/>
    <property type="molecule type" value="Genomic_DNA"/>
</dbReference>
<sequence length="464" mass="54118">MAQLETEIHLAETSSVPTSSWEDLPMEIFYEILSFLPMLPFFFKLSRVNRTWNEILNYLMERAASDPRYNLHLNFGYINPSKMEYTDLLKILDRCRGVRRITLCNMTVTNEIVRAIELTQVETLVISQCEFITDWDSRGGFSQYWLPQIILNFDKIENDTRNRYVYSRFSSRTKSSQNNFRAFTELVEKTVTPTMKKLEKLKNVIVFDCQNGCNFYIQGALLSHYLENYDKIDFCNIVLGEKVDIITKDPLPKVSSISFRDREPIKILVVKSQQKFQCSLAYKNLGDADIGESSKDIFDFLKRNDLINGYDPGKLLENIPFSDFIKGVEMGLFTLFSNGKSIILEKLEALSEISPRLDPTIVECFKNSSFTESSTFKFVTELLEWIHKTPSAKEDLFEQHKPIYKSCVKVCKDIDKRFKYYQTKTKSNEEFIMWAFFLESGQLIKKSTKRKAEEPSTKNKKSKK</sequence>
<dbReference type="Proteomes" id="UP000006671">
    <property type="component" value="Unassembled WGS sequence"/>
</dbReference>
<dbReference type="InterPro" id="IPR032675">
    <property type="entry name" value="LRR_dom_sf"/>
</dbReference>
<dbReference type="InterPro" id="IPR001810">
    <property type="entry name" value="F-box_dom"/>
</dbReference>
<dbReference type="CDD" id="cd09917">
    <property type="entry name" value="F-box_SF"/>
    <property type="match status" value="1"/>
</dbReference>
<proteinExistence type="predicted"/>
<name>D2VIY3_NAEGR</name>
<dbReference type="SUPFAM" id="SSF81383">
    <property type="entry name" value="F-box domain"/>
    <property type="match status" value="1"/>
</dbReference>
<keyword evidence="3" id="KW-1185">Reference proteome</keyword>
<dbReference type="InterPro" id="IPR036047">
    <property type="entry name" value="F-box-like_dom_sf"/>
</dbReference>
<dbReference type="VEuPathDB" id="AmoebaDB:NAEGRDRAFT_80126"/>